<dbReference type="PANTHER" id="PTHR14150:SF12">
    <property type="entry name" value="U3 SMALL NUCLEOLAR RNA-ASSOCIATED PROTEIN 14 HOMOLOG A"/>
    <property type="match status" value="1"/>
</dbReference>
<feature type="region of interest" description="Disordered" evidence="4">
    <location>
        <begin position="197"/>
        <end position="458"/>
    </location>
</feature>
<feature type="region of interest" description="Disordered" evidence="4">
    <location>
        <begin position="19"/>
        <end position="43"/>
    </location>
</feature>
<reference evidence="5 6" key="1">
    <citation type="submission" date="2019-06" db="EMBL/GenBank/DDBJ databases">
        <title>A chromosomal-level reference genome of Carpinus fangiana (Coryloideae, Betulaceae).</title>
        <authorList>
            <person name="Yang X."/>
            <person name="Wang Z."/>
            <person name="Zhang L."/>
            <person name="Hao G."/>
            <person name="Liu J."/>
            <person name="Yang Y."/>
        </authorList>
    </citation>
    <scope>NUCLEOTIDE SEQUENCE [LARGE SCALE GENOMIC DNA]</scope>
    <source>
        <strain evidence="5">Cfa_2016G</strain>
        <tissue evidence="5">Leaf</tissue>
    </source>
</reference>
<dbReference type="AlphaFoldDB" id="A0A5N6KND6"/>
<feature type="compositionally biased region" description="Basic residues" evidence="4">
    <location>
        <begin position="559"/>
        <end position="568"/>
    </location>
</feature>
<keyword evidence="6" id="KW-1185">Reference proteome</keyword>
<protein>
    <submittedName>
        <fullName evidence="5">Uncharacterized protein</fullName>
    </submittedName>
</protein>
<keyword evidence="2" id="KW-0597">Phosphoprotein</keyword>
<sequence>MSNLDPAFSRSAKKLAEGAVDLSNGSKPSPLVKVPLPKRQQDRIDREAAYSKAKETLNRWIDTVKHNRRAEHLSFPLVDPHAQEAQGTTRMVPAGGDNETTNELESAIQTILRESGLASGKGGKGDDEQIREAEELQAKKMPLEEVMARRAELRKQRDLLFREEIRAKRIKKIKSKAYRRVHRKEKAKLAEKERDLLAAAGLDDSEEEREKNDRRRAEERMGARHRESKWAKGVKKSGRGAWDDDARAGVTDMARRNEELRKRVEGRKVRNSDDESADLSSEESDDNNSGGEFRLRDALEEDAAASGRQESGLSSMKFMQRADAARKRQNDEAVAGLQRTLDGDATDEESEAEAPTVGRRSFGPQVSSGATLARNAARNELEEGSESESESEQQPATQDEVKADSLQPSSTATIKGDRSNVKRLTRPSKVGLKVAGMNTQSKRASRQEESDNDADPIRPADLVRQAELPSDIGSWQTVQVRGAEAKQTTRAQDKSDGPADDGLTWSNQDLVKAAFGGDEDEADFDKEKGAAILDEDEKFVNNALPGWGSWVGEGMSKAQQKRNKPRKNMTKEEGVKAADRKDAKLARVVISEKRIKKNAKYLAPVLPHPFESRQQYERSLRVPIGPEWTTKESFQTATKPRVMVKQGIIKPMETPSI</sequence>
<feature type="compositionally biased region" description="Basic and acidic residues" evidence="4">
    <location>
        <begin position="569"/>
        <end position="578"/>
    </location>
</feature>
<comment type="subcellular location">
    <subcellularLocation>
        <location evidence="1">Nucleus</location>
        <location evidence="1">Nucleolus</location>
    </subcellularLocation>
</comment>
<accession>A0A5N6KND6</accession>
<dbReference type="PANTHER" id="PTHR14150">
    <property type="entry name" value="U3 SMALL NUCLEOLAR RNA-ASSOCIATED PROTEIN 14"/>
    <property type="match status" value="1"/>
</dbReference>
<evidence type="ECO:0000313" key="6">
    <source>
        <dbReference type="Proteomes" id="UP000327013"/>
    </source>
</evidence>
<feature type="compositionally biased region" description="Basic and acidic residues" evidence="4">
    <location>
        <begin position="241"/>
        <end position="273"/>
    </location>
</feature>
<name>A0A5N6KND6_9ROSI</name>
<evidence type="ECO:0000256" key="1">
    <source>
        <dbReference type="ARBA" id="ARBA00004604"/>
    </source>
</evidence>
<evidence type="ECO:0000256" key="4">
    <source>
        <dbReference type="SAM" id="MobiDB-lite"/>
    </source>
</evidence>
<feature type="compositionally biased region" description="Acidic residues" evidence="4">
    <location>
        <begin position="274"/>
        <end position="286"/>
    </location>
</feature>
<organism evidence="5 6">
    <name type="scientific">Carpinus fangiana</name>
    <dbReference type="NCBI Taxonomy" id="176857"/>
    <lineage>
        <taxon>Eukaryota</taxon>
        <taxon>Viridiplantae</taxon>
        <taxon>Streptophyta</taxon>
        <taxon>Embryophyta</taxon>
        <taxon>Tracheophyta</taxon>
        <taxon>Spermatophyta</taxon>
        <taxon>Magnoliopsida</taxon>
        <taxon>eudicotyledons</taxon>
        <taxon>Gunneridae</taxon>
        <taxon>Pentapetalae</taxon>
        <taxon>rosids</taxon>
        <taxon>fabids</taxon>
        <taxon>Fagales</taxon>
        <taxon>Betulaceae</taxon>
        <taxon>Carpinus</taxon>
    </lineage>
</organism>
<feature type="region of interest" description="Disordered" evidence="4">
    <location>
        <begin position="557"/>
        <end position="578"/>
    </location>
</feature>
<dbReference type="GO" id="GO:0032040">
    <property type="term" value="C:small-subunit processome"/>
    <property type="evidence" value="ECO:0007669"/>
    <property type="project" value="InterPro"/>
</dbReference>
<dbReference type="Pfam" id="PF04615">
    <property type="entry name" value="Utp14"/>
    <property type="match status" value="1"/>
</dbReference>
<gene>
    <name evidence="5" type="ORF">FH972_021107</name>
</gene>
<dbReference type="GO" id="GO:0006364">
    <property type="term" value="P:rRNA processing"/>
    <property type="evidence" value="ECO:0007669"/>
    <property type="project" value="InterPro"/>
</dbReference>
<dbReference type="InterPro" id="IPR006709">
    <property type="entry name" value="SSU_processome_Utp14"/>
</dbReference>
<proteinExistence type="predicted"/>
<dbReference type="OrthoDB" id="277439at2759"/>
<comment type="caution">
    <text evidence="5">The sequence shown here is derived from an EMBL/GenBank/DDBJ whole genome shotgun (WGS) entry which is preliminary data.</text>
</comment>
<feature type="compositionally biased region" description="Acidic residues" evidence="4">
    <location>
        <begin position="382"/>
        <end position="391"/>
    </location>
</feature>
<dbReference type="EMBL" id="VIBQ01000009">
    <property type="protein sequence ID" value="KAB8336798.1"/>
    <property type="molecule type" value="Genomic_DNA"/>
</dbReference>
<feature type="compositionally biased region" description="Low complexity" evidence="4">
    <location>
        <begin position="26"/>
        <end position="38"/>
    </location>
</feature>
<dbReference type="Proteomes" id="UP000327013">
    <property type="component" value="Unassembled WGS sequence"/>
</dbReference>
<evidence type="ECO:0000256" key="2">
    <source>
        <dbReference type="ARBA" id="ARBA00022553"/>
    </source>
</evidence>
<evidence type="ECO:0000313" key="5">
    <source>
        <dbReference type="EMBL" id="KAB8336798.1"/>
    </source>
</evidence>
<feature type="compositionally biased region" description="Basic and acidic residues" evidence="4">
    <location>
        <begin position="208"/>
        <end position="230"/>
    </location>
</feature>
<feature type="region of interest" description="Disordered" evidence="4">
    <location>
        <begin position="480"/>
        <end position="505"/>
    </location>
</feature>
<keyword evidence="3" id="KW-0539">Nucleus</keyword>
<evidence type="ECO:0000256" key="3">
    <source>
        <dbReference type="ARBA" id="ARBA00023242"/>
    </source>
</evidence>